<feature type="region of interest" description="Disordered" evidence="1">
    <location>
        <begin position="319"/>
        <end position="403"/>
    </location>
</feature>
<dbReference type="EMBL" id="FUXK01000007">
    <property type="protein sequence ID" value="SJZ68454.1"/>
    <property type="molecule type" value="Genomic_DNA"/>
</dbReference>
<dbReference type="InterPro" id="IPR046228">
    <property type="entry name" value="DUF6261"/>
</dbReference>
<protein>
    <submittedName>
        <fullName evidence="2">Uncharacterized protein</fullName>
    </submittedName>
</protein>
<dbReference type="Proteomes" id="UP000190065">
    <property type="component" value="Unassembled WGS sequence"/>
</dbReference>
<name>A0A1T4MNT6_9BACT</name>
<dbReference type="Pfam" id="PF19775">
    <property type="entry name" value="DUF6261"/>
    <property type="match status" value="1"/>
</dbReference>
<evidence type="ECO:0000256" key="1">
    <source>
        <dbReference type="SAM" id="MobiDB-lite"/>
    </source>
</evidence>
<evidence type="ECO:0000313" key="2">
    <source>
        <dbReference type="EMBL" id="SJZ68454.1"/>
    </source>
</evidence>
<feature type="compositionally biased region" description="Basic and acidic residues" evidence="1">
    <location>
        <begin position="319"/>
        <end position="331"/>
    </location>
</feature>
<evidence type="ECO:0000313" key="3">
    <source>
        <dbReference type="Proteomes" id="UP000190065"/>
    </source>
</evidence>
<feature type="compositionally biased region" description="Basic and acidic residues" evidence="1">
    <location>
        <begin position="363"/>
        <end position="373"/>
    </location>
</feature>
<gene>
    <name evidence="2" type="ORF">SAMN02745202_00794</name>
</gene>
<sequence>MVEKVLPLLVTIRAGYKQHNNVTHLQLHQRLHQLVTGYDKQKLTLTDDDLSSWRTSIDGEVDNNNRRKASELVKQLNDLDKKRVSLISQLFSMVRVQQKSVIGNIAEAAEKVAWVLKPYHGMQRRSVEAKSGYIDGVLMDLKPLNAALTKLNVANVISELKTVNEECDKLMKQRHLDESALEKAPISNHRKDTNAAFALICSKIQSAYHQATDKVDKQMIVELVDALNHVLADYATKKKSKKKQLSITQAMEKERVARRIVPMIPAFAVSKGYDANDVVFTGRVLNINHITRYELHVKSKDTKLWVRVVKGQLVEIKARPNAADKHSKKEGSGAGGKKNNAHNKPSNGANGQHGSAEITPKPDANEGGKDKNKPGTTPQSGSEGGGESGKPSGQGHAEITPKG</sequence>
<reference evidence="2 3" key="1">
    <citation type="submission" date="2017-02" db="EMBL/GenBank/DDBJ databases">
        <authorList>
            <person name="Peterson S.W."/>
        </authorList>
    </citation>
    <scope>NUCLEOTIDE SEQUENCE [LARGE SCALE GENOMIC DNA]</scope>
    <source>
        <strain evidence="2 3">ATCC 43324</strain>
    </source>
</reference>
<organism evidence="2 3">
    <name type="scientific">Segatella oulorum</name>
    <dbReference type="NCBI Taxonomy" id="28136"/>
    <lineage>
        <taxon>Bacteria</taxon>
        <taxon>Pseudomonadati</taxon>
        <taxon>Bacteroidota</taxon>
        <taxon>Bacteroidia</taxon>
        <taxon>Bacteroidales</taxon>
        <taxon>Prevotellaceae</taxon>
        <taxon>Segatella</taxon>
    </lineage>
</organism>
<proteinExistence type="predicted"/>
<dbReference type="RefSeq" id="WP_144006206.1">
    <property type="nucleotide sequence ID" value="NZ_FUXK01000007.1"/>
</dbReference>
<accession>A0A1T4MNT6</accession>
<dbReference type="AlphaFoldDB" id="A0A1T4MNT6"/>